<accession>A0AAF0VGS8</accession>
<dbReference type="Proteomes" id="UP000193179">
    <property type="component" value="Chromosome"/>
</dbReference>
<feature type="compositionally biased region" description="Basic and acidic residues" evidence="1">
    <location>
        <begin position="7"/>
        <end position="89"/>
    </location>
</feature>
<name>A0AAF0VGS8_BIFAD</name>
<sequence>MKGKAGWIKEKEKGERRQKEKKGKREDEKRNEGETRTIGKDGERRANDLAEKTKREQEGGKTEDHPERRTDEESLKPPFKRNEAKDEPLRRKRGRKRKNQPSKPDGNEKAPQ</sequence>
<feature type="compositionally biased region" description="Basic residues" evidence="1">
    <location>
        <begin position="90"/>
        <end position="100"/>
    </location>
</feature>
<reference evidence="2" key="2">
    <citation type="submission" date="2023-09" db="EMBL/GenBank/DDBJ databases">
        <title>Ecological and genomic based identification of the Bifidobacterium adolescentis prototype of the healthy human gut microbiota.</title>
        <authorList>
            <person name="Lugli G.A."/>
            <person name="Argentini C."/>
            <person name="Tarracchini C."/>
            <person name="Fontana F."/>
            <person name="Alessandri G."/>
            <person name="Mancabelli L."/>
            <person name="Milani C."/>
            <person name="Turroni F."/>
            <person name="Ventura M."/>
        </authorList>
    </citation>
    <scope>NUCLEOTIDE SEQUENCE</scope>
    <source>
        <strain evidence="2">703B</strain>
    </source>
</reference>
<reference evidence="2" key="1">
    <citation type="journal article" date="2016" name="Sci. Rep.">
        <title>Evaluation of genetic diversity among strains of the human gut commensal Bifidobacterium adolescentis.</title>
        <authorList>
            <person name="Duranti S."/>
            <person name="Milani C."/>
            <person name="Lugli G.A."/>
            <person name="Mancabelli L."/>
            <person name="Turroni F."/>
            <person name="Ferrario C."/>
            <person name="Mangifesta M."/>
            <person name="Viappiani A."/>
            <person name="Sanchez B."/>
            <person name="Margolles A."/>
            <person name="van Sinderen D."/>
            <person name="Ventura M."/>
        </authorList>
    </citation>
    <scope>NUCLEOTIDE SEQUENCE</scope>
    <source>
        <strain evidence="2">703B</strain>
    </source>
</reference>
<evidence type="ECO:0000313" key="3">
    <source>
        <dbReference type="Proteomes" id="UP000193179"/>
    </source>
</evidence>
<gene>
    <name evidence="2" type="ORF">B0703_05105</name>
</gene>
<evidence type="ECO:0000256" key="1">
    <source>
        <dbReference type="SAM" id="MobiDB-lite"/>
    </source>
</evidence>
<protein>
    <submittedName>
        <fullName evidence="2">Uncharacterized protein</fullName>
    </submittedName>
</protein>
<dbReference type="RefSeq" id="WP_085346747.1">
    <property type="nucleotide sequence ID" value="NZ_CP133648.1"/>
</dbReference>
<evidence type="ECO:0000313" key="2">
    <source>
        <dbReference type="EMBL" id="WNE86284.1"/>
    </source>
</evidence>
<dbReference type="EMBL" id="CP133648">
    <property type="protein sequence ID" value="WNE86284.1"/>
    <property type="molecule type" value="Genomic_DNA"/>
</dbReference>
<feature type="region of interest" description="Disordered" evidence="1">
    <location>
        <begin position="1"/>
        <end position="112"/>
    </location>
</feature>
<organism evidence="2 3">
    <name type="scientific">Bifidobacterium adolescentis</name>
    <dbReference type="NCBI Taxonomy" id="1680"/>
    <lineage>
        <taxon>Bacteria</taxon>
        <taxon>Bacillati</taxon>
        <taxon>Actinomycetota</taxon>
        <taxon>Actinomycetes</taxon>
        <taxon>Bifidobacteriales</taxon>
        <taxon>Bifidobacteriaceae</taxon>
        <taxon>Bifidobacterium</taxon>
    </lineage>
</organism>
<proteinExistence type="predicted"/>
<dbReference type="AlphaFoldDB" id="A0AAF0VGS8"/>